<dbReference type="GO" id="GO:0006353">
    <property type="term" value="P:DNA-templated transcription termination"/>
    <property type="evidence" value="ECO:0007669"/>
    <property type="project" value="UniProtKB-KW"/>
</dbReference>
<dbReference type="Pfam" id="PF02536">
    <property type="entry name" value="mTERF"/>
    <property type="match status" value="1"/>
</dbReference>
<dbReference type="GO" id="GO:0003676">
    <property type="term" value="F:nucleic acid binding"/>
    <property type="evidence" value="ECO:0007669"/>
    <property type="project" value="InterPro"/>
</dbReference>
<keyword evidence="5" id="KW-1185">Reference proteome</keyword>
<comment type="similarity">
    <text evidence="1">Belongs to the mTERF family.</text>
</comment>
<evidence type="ECO:0000313" key="4">
    <source>
        <dbReference type="EMBL" id="KAF5205268.1"/>
    </source>
</evidence>
<dbReference type="EMBL" id="JABWDY010004311">
    <property type="protein sequence ID" value="KAF5205268.1"/>
    <property type="molecule type" value="Genomic_DNA"/>
</dbReference>
<gene>
    <name evidence="4" type="ORF">FRX31_005145</name>
</gene>
<keyword evidence="2" id="KW-0806">Transcription termination</keyword>
<evidence type="ECO:0000313" key="5">
    <source>
        <dbReference type="Proteomes" id="UP000554482"/>
    </source>
</evidence>
<name>A0A7J6X8N9_THATH</name>
<dbReference type="FunFam" id="1.25.70.10:FF:000001">
    <property type="entry name" value="Mitochondrial transcription termination factor-like"/>
    <property type="match status" value="1"/>
</dbReference>
<dbReference type="OrthoDB" id="637682at2759"/>
<dbReference type="InterPro" id="IPR038538">
    <property type="entry name" value="MTERF_sf"/>
</dbReference>
<comment type="caution">
    <text evidence="4">The sequence shown here is derived from an EMBL/GenBank/DDBJ whole genome shotgun (WGS) entry which is preliminary data.</text>
</comment>
<keyword evidence="3" id="KW-0809">Transit peptide</keyword>
<protein>
    <submittedName>
        <fullName evidence="4">Mitochondrial transcription termination factor family protein</fullName>
    </submittedName>
</protein>
<keyword evidence="2" id="KW-0804">Transcription</keyword>
<dbReference type="PANTHER" id="PTHR13068:SF166">
    <property type="entry name" value="TRANSCRIPTION TERMINATION FACTOR MTERF15, MITOCHONDRIAL-LIKE"/>
    <property type="match status" value="1"/>
</dbReference>
<evidence type="ECO:0000256" key="2">
    <source>
        <dbReference type="ARBA" id="ARBA00022472"/>
    </source>
</evidence>
<accession>A0A7J6X8N9</accession>
<keyword evidence="2" id="KW-0805">Transcription regulation</keyword>
<dbReference type="InterPro" id="IPR003690">
    <property type="entry name" value="MTERF"/>
</dbReference>
<dbReference type="Gene3D" id="1.25.70.10">
    <property type="entry name" value="Transcription termination factor 3, mitochondrial"/>
    <property type="match status" value="1"/>
</dbReference>
<dbReference type="Proteomes" id="UP000554482">
    <property type="component" value="Unassembled WGS sequence"/>
</dbReference>
<organism evidence="4 5">
    <name type="scientific">Thalictrum thalictroides</name>
    <name type="common">Rue-anemone</name>
    <name type="synonym">Anemone thalictroides</name>
    <dbReference type="NCBI Taxonomy" id="46969"/>
    <lineage>
        <taxon>Eukaryota</taxon>
        <taxon>Viridiplantae</taxon>
        <taxon>Streptophyta</taxon>
        <taxon>Embryophyta</taxon>
        <taxon>Tracheophyta</taxon>
        <taxon>Spermatophyta</taxon>
        <taxon>Magnoliopsida</taxon>
        <taxon>Ranunculales</taxon>
        <taxon>Ranunculaceae</taxon>
        <taxon>Thalictroideae</taxon>
        <taxon>Thalictrum</taxon>
    </lineage>
</organism>
<evidence type="ECO:0000256" key="3">
    <source>
        <dbReference type="ARBA" id="ARBA00022946"/>
    </source>
</evidence>
<proteinExistence type="inferred from homology"/>
<evidence type="ECO:0000256" key="1">
    <source>
        <dbReference type="ARBA" id="ARBA00007692"/>
    </source>
</evidence>
<sequence length="234" mass="27196">MTIKPVVGVIRSIVGTERNAITVIRRSFWMLVTDPQTWLVPNIALLRSYGVPESNIKKLLLRTSSTLWTANWMNEILEQVKKMKFDPAKYEFVKAIDVLLSLSKSSWEAKINIYKMWGWSEEEIYMAFTKQTQCMKLSKKKIMGTMEFIVNKMGYDPLLCVKYPLLLALSLEKRVIPRLLVLRVLISDGLVRKDCSIYTLLCMTDEKFKEIFLTKFVEKIPKLLDVYHGKMNAV</sequence>
<reference evidence="4 5" key="1">
    <citation type="submission" date="2020-06" db="EMBL/GenBank/DDBJ databases">
        <title>Transcriptomic and genomic resources for Thalictrum thalictroides and T. hernandezii: Facilitating candidate gene discovery in an emerging model plant lineage.</title>
        <authorList>
            <person name="Arias T."/>
            <person name="Riano-Pachon D.M."/>
            <person name="Di Stilio V.S."/>
        </authorList>
    </citation>
    <scope>NUCLEOTIDE SEQUENCE [LARGE SCALE GENOMIC DNA]</scope>
    <source>
        <strain evidence="5">cv. WT478/WT964</strain>
        <tissue evidence="4">Leaves</tissue>
    </source>
</reference>
<dbReference type="PANTHER" id="PTHR13068">
    <property type="entry name" value="CGI-12 PROTEIN-RELATED"/>
    <property type="match status" value="1"/>
</dbReference>
<dbReference type="AlphaFoldDB" id="A0A7J6X8N9"/>